<dbReference type="SUPFAM" id="SSF52799">
    <property type="entry name" value="(Phosphotyrosine protein) phosphatases II"/>
    <property type="match status" value="1"/>
</dbReference>
<dbReference type="PROSITE" id="PS00383">
    <property type="entry name" value="TYR_PHOSPHATASE_1"/>
    <property type="match status" value="1"/>
</dbReference>
<dbReference type="PANTHER" id="PTHR47216:SF4">
    <property type="entry name" value="OS01G0859400 PROTEIN"/>
    <property type="match status" value="1"/>
</dbReference>
<keyword evidence="3" id="KW-1185">Reference proteome</keyword>
<dbReference type="InterPro" id="IPR000387">
    <property type="entry name" value="Tyr_Pase_dom"/>
</dbReference>
<dbReference type="EMBL" id="AEDD01000002">
    <property type="protein sequence ID" value="EFM12309.1"/>
    <property type="molecule type" value="Genomic_DNA"/>
</dbReference>
<dbReference type="RefSeq" id="WP_006037004.1">
    <property type="nucleotide sequence ID" value="NZ_AEDD01000002.1"/>
</dbReference>
<dbReference type="InterPro" id="IPR016130">
    <property type="entry name" value="Tyr_Pase_AS"/>
</dbReference>
<dbReference type="Gene3D" id="3.90.190.10">
    <property type="entry name" value="Protein tyrosine phosphatase superfamily"/>
    <property type="match status" value="1"/>
</dbReference>
<dbReference type="PROSITE" id="PS50056">
    <property type="entry name" value="TYR_PHOSPHATASE_2"/>
    <property type="match status" value="1"/>
</dbReference>
<accession>E0I5R7</accession>
<dbReference type="STRING" id="717606.PaecuDRAFT_0989"/>
<evidence type="ECO:0000259" key="1">
    <source>
        <dbReference type="PROSITE" id="PS50056"/>
    </source>
</evidence>
<reference evidence="2 3" key="1">
    <citation type="submission" date="2010-07" db="EMBL/GenBank/DDBJ databases">
        <title>The draft genome of Paenibacillus curdlanolyticus YK9.</title>
        <authorList>
            <consortium name="US DOE Joint Genome Institute (JGI-PGF)"/>
            <person name="Lucas S."/>
            <person name="Copeland A."/>
            <person name="Lapidus A."/>
            <person name="Cheng J.-F."/>
            <person name="Bruce D."/>
            <person name="Goodwin L."/>
            <person name="Pitluck S."/>
            <person name="Land M.L."/>
            <person name="Hauser L."/>
            <person name="Chang Y.-J."/>
            <person name="Jeffries C."/>
            <person name="Anderson I.J."/>
            <person name="Johnson E."/>
            <person name="Loganathan U."/>
            <person name="Mulhopadhyay B."/>
            <person name="Kyrpides N."/>
            <person name="Woyke T.J."/>
        </authorList>
    </citation>
    <scope>NUCLEOTIDE SEQUENCE [LARGE SCALE GENOMIC DNA]</scope>
    <source>
        <strain evidence="2 3">YK9</strain>
    </source>
</reference>
<proteinExistence type="predicted"/>
<evidence type="ECO:0000313" key="2">
    <source>
        <dbReference type="EMBL" id="EFM12309.1"/>
    </source>
</evidence>
<dbReference type="eggNOG" id="COG2453">
    <property type="taxonomic scope" value="Bacteria"/>
</dbReference>
<dbReference type="InterPro" id="IPR029021">
    <property type="entry name" value="Prot-tyrosine_phosphatase-like"/>
</dbReference>
<evidence type="ECO:0000313" key="3">
    <source>
        <dbReference type="Proteomes" id="UP000005387"/>
    </source>
</evidence>
<feature type="domain" description="Tyrosine specific protein phosphatases" evidence="1">
    <location>
        <begin position="68"/>
        <end position="137"/>
    </location>
</feature>
<organism evidence="2 3">
    <name type="scientific">Paenibacillus curdlanolyticus YK9</name>
    <dbReference type="NCBI Taxonomy" id="717606"/>
    <lineage>
        <taxon>Bacteria</taxon>
        <taxon>Bacillati</taxon>
        <taxon>Bacillota</taxon>
        <taxon>Bacilli</taxon>
        <taxon>Bacillales</taxon>
        <taxon>Paenibacillaceae</taxon>
        <taxon>Paenibacillus</taxon>
    </lineage>
</organism>
<gene>
    <name evidence="2" type="ORF">PaecuDRAFT_0989</name>
</gene>
<dbReference type="OrthoDB" id="2081133at2"/>
<sequence length="146" mass="16204">MNKDYHALVDDRIYMGGAADVKDAVTTEKCDIIVDLREEATECAYSEDQTIKWIKVGIGDNAKIPQEDLFHQAIEHVVNAYRNGKKVMFHCGGGKGRTGAVAIGTLLTLGKASTIDEAEKMAQKIRPVINIREPQREALKKLFTDK</sequence>
<dbReference type="Proteomes" id="UP000005387">
    <property type="component" value="Unassembled WGS sequence"/>
</dbReference>
<dbReference type="InterPro" id="IPR000340">
    <property type="entry name" value="Dual-sp_phosphatase_cat-dom"/>
</dbReference>
<dbReference type="AlphaFoldDB" id="E0I5R7"/>
<dbReference type="PANTHER" id="PTHR47216">
    <property type="match status" value="1"/>
</dbReference>
<name>E0I5R7_9BACL</name>
<protein>
    <submittedName>
        <fullName evidence="2">Dual specificity protein phosphatase</fullName>
    </submittedName>
</protein>
<dbReference type="Pfam" id="PF00782">
    <property type="entry name" value="DSPc"/>
    <property type="match status" value="1"/>
</dbReference>